<dbReference type="InterPro" id="IPR024134">
    <property type="entry name" value="SOD_Cu/Zn_/chaperone"/>
</dbReference>
<dbReference type="GO" id="GO:0005507">
    <property type="term" value="F:copper ion binding"/>
    <property type="evidence" value="ECO:0007669"/>
    <property type="project" value="InterPro"/>
</dbReference>
<evidence type="ECO:0000256" key="3">
    <source>
        <dbReference type="SAM" id="MobiDB-lite"/>
    </source>
</evidence>
<comment type="similarity">
    <text evidence="1">Belongs to the Cu-Zn superoxide dismutase family.</text>
</comment>
<dbReference type="InterPro" id="IPR001424">
    <property type="entry name" value="SOD_Cu_Zn_dom"/>
</dbReference>
<evidence type="ECO:0000313" key="7">
    <source>
        <dbReference type="Proteomes" id="UP000298347"/>
    </source>
</evidence>
<dbReference type="Proteomes" id="UP000298347">
    <property type="component" value="Unassembled WGS sequence"/>
</dbReference>
<dbReference type="GO" id="GO:0006801">
    <property type="term" value="P:superoxide metabolic process"/>
    <property type="evidence" value="ECO:0007669"/>
    <property type="project" value="InterPro"/>
</dbReference>
<dbReference type="Pfam" id="PF00080">
    <property type="entry name" value="Sod_Cu"/>
    <property type="match status" value="1"/>
</dbReference>
<dbReference type="InterPro" id="IPR018152">
    <property type="entry name" value="SOD_Cu/Zn_BS"/>
</dbReference>
<accession>A0A4Z0GK47</accession>
<gene>
    <name evidence="6" type="ORF">E4665_13030</name>
</gene>
<dbReference type="EMBL" id="SRJD01000016">
    <property type="protein sequence ID" value="TGA97143.1"/>
    <property type="molecule type" value="Genomic_DNA"/>
</dbReference>
<protein>
    <submittedName>
        <fullName evidence="6">Superoxide dismutase</fullName>
    </submittedName>
</protein>
<keyword evidence="4" id="KW-0732">Signal</keyword>
<proteinExistence type="inferred from homology"/>
<feature type="chain" id="PRO_5039334204" evidence="4">
    <location>
        <begin position="21"/>
        <end position="184"/>
    </location>
</feature>
<dbReference type="RefSeq" id="WP_135349234.1">
    <property type="nucleotide sequence ID" value="NZ_SRJD01000016.1"/>
</dbReference>
<evidence type="ECO:0000256" key="4">
    <source>
        <dbReference type="SAM" id="SignalP"/>
    </source>
</evidence>
<keyword evidence="7" id="KW-1185">Reference proteome</keyword>
<dbReference type="PROSITE" id="PS00087">
    <property type="entry name" value="SOD_CU_ZN_1"/>
    <property type="match status" value="1"/>
</dbReference>
<comment type="caution">
    <text evidence="6">The sequence shown here is derived from an EMBL/GenBank/DDBJ whole genome shotgun (WGS) entry which is preliminary data.</text>
</comment>
<evidence type="ECO:0000256" key="2">
    <source>
        <dbReference type="ARBA" id="ARBA00024900"/>
    </source>
</evidence>
<reference evidence="6 7" key="1">
    <citation type="journal article" date="2015" name="Int. J. Syst. Evol. Microbiol.">
        <title>Sporolactobacillus shoreae sp. nov. and Sporolactobacillus spathodeae sp. nov., two spore-forming lactic acid bacteria isolated from tree barks in Thailand.</title>
        <authorList>
            <person name="Thamacharoensuk T."/>
            <person name="Kitahara M."/>
            <person name="Ohkuma M."/>
            <person name="Thongchul N."/>
            <person name="Tanasupawat S."/>
        </authorList>
    </citation>
    <scope>NUCLEOTIDE SEQUENCE [LARGE SCALE GENOMIC DNA]</scope>
    <source>
        <strain evidence="6 7">BK92</strain>
    </source>
</reference>
<name>A0A4Z0GK47_9BACL</name>
<dbReference type="InterPro" id="IPR036423">
    <property type="entry name" value="SOD-like_Cu/Zn_dom_sf"/>
</dbReference>
<dbReference type="SUPFAM" id="SSF49329">
    <property type="entry name" value="Cu,Zn superoxide dismutase-like"/>
    <property type="match status" value="1"/>
</dbReference>
<feature type="domain" description="Superoxide dismutase copper/zinc binding" evidence="5">
    <location>
        <begin position="52"/>
        <end position="183"/>
    </location>
</feature>
<dbReference type="OrthoDB" id="9792957at2"/>
<feature type="signal peptide" evidence="4">
    <location>
        <begin position="1"/>
        <end position="20"/>
    </location>
</feature>
<dbReference type="CDD" id="cd00305">
    <property type="entry name" value="Cu-Zn_Superoxide_Dismutase"/>
    <property type="match status" value="1"/>
</dbReference>
<organism evidence="6 7">
    <name type="scientific">Sporolactobacillus shoreae</name>
    <dbReference type="NCBI Taxonomy" id="1465501"/>
    <lineage>
        <taxon>Bacteria</taxon>
        <taxon>Bacillati</taxon>
        <taxon>Bacillota</taxon>
        <taxon>Bacilli</taxon>
        <taxon>Bacillales</taxon>
        <taxon>Sporolactobacillaceae</taxon>
        <taxon>Sporolactobacillus</taxon>
    </lineage>
</organism>
<evidence type="ECO:0000313" key="6">
    <source>
        <dbReference type="EMBL" id="TGA97143.1"/>
    </source>
</evidence>
<dbReference type="AlphaFoldDB" id="A0A4Z0GK47"/>
<evidence type="ECO:0000256" key="1">
    <source>
        <dbReference type="ARBA" id="ARBA00010457"/>
    </source>
</evidence>
<feature type="region of interest" description="Disordered" evidence="3">
    <location>
        <begin position="162"/>
        <end position="184"/>
    </location>
</feature>
<sequence>MNFRKIIYLACFALALAVVVYEHHPGAKVSAKENNVERLVVPLINADNEEVGEAVLTETVKGVRISLRAEGLKPGIHAIHFHEIGSCTPPDFMSSGNHFNPAHRQHGLKNPKGPHAGDMPNVFADSHGNVKTVIYNPRVTLQKEKENSLRDADGSALIIEEFGDDQETDPSSNSGKRVLCGVIK</sequence>
<dbReference type="PANTHER" id="PTHR10003">
    <property type="entry name" value="SUPEROXIDE DISMUTASE CU-ZN -RELATED"/>
    <property type="match status" value="1"/>
</dbReference>
<comment type="function">
    <text evidence="2">Destroys radicals which are normally produced within the cells and which are toxic to biological systems. May play a role in favoring mycobacterial survival in phagocytes.</text>
</comment>
<dbReference type="Gene3D" id="2.60.40.200">
    <property type="entry name" value="Superoxide dismutase, copper/zinc binding domain"/>
    <property type="match status" value="1"/>
</dbReference>
<evidence type="ECO:0000259" key="5">
    <source>
        <dbReference type="Pfam" id="PF00080"/>
    </source>
</evidence>